<accession>A0A8J6H9U6</accession>
<protein>
    <recommendedName>
        <fullName evidence="1">CHK kinase-like domain-containing protein</fullName>
    </recommendedName>
</protein>
<feature type="domain" description="CHK kinase-like" evidence="1">
    <location>
        <begin position="427"/>
        <end position="623"/>
    </location>
</feature>
<comment type="caution">
    <text evidence="2">The sequence shown here is derived from an EMBL/GenBank/DDBJ whole genome shotgun (WGS) entry which is preliminary data.</text>
</comment>
<organism evidence="2 3">
    <name type="scientific">Tenebrio molitor</name>
    <name type="common">Yellow mealworm beetle</name>
    <dbReference type="NCBI Taxonomy" id="7067"/>
    <lineage>
        <taxon>Eukaryota</taxon>
        <taxon>Metazoa</taxon>
        <taxon>Ecdysozoa</taxon>
        <taxon>Arthropoda</taxon>
        <taxon>Hexapoda</taxon>
        <taxon>Insecta</taxon>
        <taxon>Pterygota</taxon>
        <taxon>Neoptera</taxon>
        <taxon>Endopterygota</taxon>
        <taxon>Coleoptera</taxon>
        <taxon>Polyphaga</taxon>
        <taxon>Cucujiformia</taxon>
        <taxon>Tenebrionidae</taxon>
        <taxon>Tenebrio</taxon>
    </lineage>
</organism>
<dbReference type="PANTHER" id="PTHR11012">
    <property type="entry name" value="PROTEIN KINASE-LIKE DOMAIN-CONTAINING"/>
    <property type="match status" value="1"/>
</dbReference>
<evidence type="ECO:0000259" key="1">
    <source>
        <dbReference type="SMART" id="SM00587"/>
    </source>
</evidence>
<dbReference type="Proteomes" id="UP000719412">
    <property type="component" value="Unassembled WGS sequence"/>
</dbReference>
<feature type="domain" description="CHK kinase-like" evidence="1">
    <location>
        <begin position="130"/>
        <end position="323"/>
    </location>
</feature>
<gene>
    <name evidence="2" type="ORF">GEV33_011908</name>
</gene>
<dbReference type="EMBL" id="JABDTM020027198">
    <property type="protein sequence ID" value="KAH0810884.1"/>
    <property type="molecule type" value="Genomic_DNA"/>
</dbReference>
<proteinExistence type="predicted"/>
<dbReference type="Pfam" id="PF02958">
    <property type="entry name" value="EcKL"/>
    <property type="match status" value="3"/>
</dbReference>
<keyword evidence="3" id="KW-1185">Reference proteome</keyword>
<feature type="domain" description="CHK kinase-like" evidence="1">
    <location>
        <begin position="739"/>
        <end position="935"/>
    </location>
</feature>
<evidence type="ECO:0000313" key="3">
    <source>
        <dbReference type="Proteomes" id="UP000719412"/>
    </source>
</evidence>
<sequence length="1022" mass="118755">MNPTVDETDEIKSWLKLILKSENIEDLTVKIVGNSQKGDGYMGDVVFVDVDAVTKQGTKKDYHLVLKCAKRSKALRETSPVKEAFLNEIYVYNTVFPRFMQFQHERGVEEPFDKVPKCYGTFTTENMEVIALENLKMKGYILWDRKTPLTRAHVDMVIKEYAKFHAISLAMQSQEPETFQHLAQKLDDVFTRFLDTTEIISAWEDMVDEIYDLLRDDLSETVLSKWKHFKHVVRPFSTKVAQGLDDGLQVIIHGDCWNNNFMYHQTNGVPSKVAIIDWQLSKKSSPILDLSYFLFTTVSKEDIEELDVILKNYHNSLLDHLKNLGSTEDNFYPFDQFSNDWKEYCKYGVILAGVIHKISLSEEDEVPDLAKAAEDGQDMSKGFLKPIRDTASYRKRMCYILEKGAEETFNCVPKCYGFVKTDNQEVLVFENLSKSRYYIWDKKTPLSRNHIDLVVGEYAKFHAISAAMKHQQTRKFDELTKPLRHLYKELGERGAKVMEAFESAIEEIYDLLKDDLDEDVVLKWRSLSERFQSILFGLMTDFNGFEVVTHGDCWNNNFMFQSVTDDSNVPSRVRILDWQISNVGSPVFDLSHFLFACISEKDLNYIDLILEQYHNDFSTHLRRLGSDPDALYPLAQFLAEWNKYSRGDGYVGDIIFVHVTGKTKDSFPKEYDLVVKGSKKNPNLRNITPAKTFFRNEIYFYDTVLPAFIAFQLEKGVEDTFNCVPKYYGSFTTDDQDVLVFENLLTSGYSIWDKRTPLTRNHIDLVVDRYAKFHAISAAMKNQQTQKFDELTQPLRQLFKEFDGKFANVKMPFEFAIEEICDLLKDDLDETVLSKWRSLSEQFKPILFASVKDFKGFEVVTHGDCWNNNFMFQYATDDPSVPSRVRILDWQISSVGSPVYDLSHLLFACISKEDLNDLDLILEQYHKSFSTYLRRLGSDPDTLYPNTVFVDEWNKYSRVGILFTSIVMKICIVDKDDVPDMLEIAEDEIFDKMFRFDVRNKTQLKDRIRPIIKYVVENGLID</sequence>
<dbReference type="SMART" id="SM00587">
    <property type="entry name" value="CHK"/>
    <property type="match status" value="3"/>
</dbReference>
<dbReference type="PANTHER" id="PTHR11012:SF30">
    <property type="entry name" value="PROTEIN KINASE-LIKE DOMAIN-CONTAINING"/>
    <property type="match status" value="1"/>
</dbReference>
<dbReference type="Gene3D" id="3.90.1200.10">
    <property type="match status" value="3"/>
</dbReference>
<evidence type="ECO:0000313" key="2">
    <source>
        <dbReference type="EMBL" id="KAH0810884.1"/>
    </source>
</evidence>
<name>A0A8J6H9U6_TENMO</name>
<reference evidence="2" key="2">
    <citation type="submission" date="2021-08" db="EMBL/GenBank/DDBJ databases">
        <authorList>
            <person name="Eriksson T."/>
        </authorList>
    </citation>
    <scope>NUCLEOTIDE SEQUENCE</scope>
    <source>
        <strain evidence="2">Stoneville</strain>
        <tissue evidence="2">Whole head</tissue>
    </source>
</reference>
<dbReference type="SUPFAM" id="SSF56112">
    <property type="entry name" value="Protein kinase-like (PK-like)"/>
    <property type="match status" value="3"/>
</dbReference>
<dbReference type="InterPro" id="IPR011009">
    <property type="entry name" value="Kinase-like_dom_sf"/>
</dbReference>
<dbReference type="InterPro" id="IPR015897">
    <property type="entry name" value="CHK_kinase-like"/>
</dbReference>
<dbReference type="InterPro" id="IPR004119">
    <property type="entry name" value="EcKL"/>
</dbReference>
<dbReference type="AlphaFoldDB" id="A0A8J6H9U6"/>
<reference evidence="2" key="1">
    <citation type="journal article" date="2020" name="J Insects Food Feed">
        <title>The yellow mealworm (Tenebrio molitor) genome: a resource for the emerging insects as food and feed industry.</title>
        <authorList>
            <person name="Eriksson T."/>
            <person name="Andere A."/>
            <person name="Kelstrup H."/>
            <person name="Emery V."/>
            <person name="Picard C."/>
        </authorList>
    </citation>
    <scope>NUCLEOTIDE SEQUENCE</scope>
    <source>
        <strain evidence="2">Stoneville</strain>
        <tissue evidence="2">Whole head</tissue>
    </source>
</reference>